<evidence type="ECO:0000256" key="6">
    <source>
        <dbReference type="ARBA" id="ARBA00022729"/>
    </source>
</evidence>
<evidence type="ECO:0000256" key="8">
    <source>
        <dbReference type="ARBA" id="ARBA00023065"/>
    </source>
</evidence>
<dbReference type="SUPFAM" id="SSF90112">
    <property type="entry name" value="Neurotransmitter-gated ion-channel transmembrane pore"/>
    <property type="match status" value="1"/>
</dbReference>
<dbReference type="InterPro" id="IPR036734">
    <property type="entry name" value="Neur_chan_lig-bd_sf"/>
</dbReference>
<dbReference type="PANTHER" id="PTHR18945">
    <property type="entry name" value="NEUROTRANSMITTER GATED ION CHANNEL"/>
    <property type="match status" value="1"/>
</dbReference>
<dbReference type="InterPro" id="IPR038050">
    <property type="entry name" value="Neuro_actylchol_rec"/>
</dbReference>
<dbReference type="GO" id="GO:0005230">
    <property type="term" value="F:extracellular ligand-gated monoatomic ion channel activity"/>
    <property type="evidence" value="ECO:0007669"/>
    <property type="project" value="InterPro"/>
</dbReference>
<evidence type="ECO:0000259" key="12">
    <source>
        <dbReference type="Pfam" id="PF02931"/>
    </source>
</evidence>
<accession>A0A2J7QMC3</accession>
<keyword evidence="8" id="KW-0406">Ion transport</keyword>
<dbReference type="GO" id="GO:0099095">
    <property type="term" value="F:ligand-gated monoatomic anion channel activity"/>
    <property type="evidence" value="ECO:0007669"/>
    <property type="project" value="UniProtKB-ARBA"/>
</dbReference>
<evidence type="ECO:0000259" key="13">
    <source>
        <dbReference type="Pfam" id="PF02932"/>
    </source>
</evidence>
<keyword evidence="7 11" id="KW-1133">Transmembrane helix</keyword>
<sequence>MIKSKRMRWTGHVARIGEARNAYRILVGKPEEKRPLGRPRRRWVGNIRMDLREIGWDGMDWIDLVRDRGQWRTLVNTEISLDVFMYVYWEDLRVFIDGEVNKSDEYVEITWEDRHNFWIPDLYIRQLRDMKVLSLFQEMTSIRLYRNNTLRVSIGASVIIKCDMDFVLYPLDVQKCAVDFSSYKYTMSTMNFSWHSPSLSLPSDFGDGYRLPKYVVSFTTEDKNQIIHYGEGNHSTARMHIIMRRELRSYLLESYLPSSLFVIMSWGSFVVIPDMVPGRMVLLVTTLLSLVTMFDTVRNNSPNALELKCIEVWLISCTLFVFFALLEYFVVLFGIRYDKYWRHKKQDLERINATTWERPNENAHPTLAAVAAAATAAAASNNINTTNHHRPTQLPPLLHHRVSNNRVDNLRLFGGNSKIMPQEETQDHHAKEMTSPRTTVIRDQHAAGGEGPEPLARRKFRMVAEYVVLYCGSQRGMKSERLTENGNSAPVDSVQEQRSYVEEHNGKEIKGITTIDSRVSFQEPNNTTSETLKPGSSMALRQGLIPRGRPILTYPIPNYKKVQPKTNTYNTPKTCGKNFQKSERLTEDGNSAPVDSVQEQRSYVEEHNGKEIKGITTIDSRVSFQEPNNTTSETLKPGSSMALRQGLIPRGRPILTYPIPNYKKVQPKRTRTIHRKRVAKTSRNWNGLQRMGIRHLWIQSKSRGHMWKNTMARRLRE</sequence>
<dbReference type="InterPro" id="IPR018000">
    <property type="entry name" value="Neurotransmitter_ion_chnl_CS"/>
</dbReference>
<dbReference type="InterPro" id="IPR036719">
    <property type="entry name" value="Neuro-gated_channel_TM_sf"/>
</dbReference>
<feature type="transmembrane region" description="Helical" evidence="11">
    <location>
        <begin position="309"/>
        <end position="335"/>
    </location>
</feature>
<evidence type="ECO:0000256" key="11">
    <source>
        <dbReference type="SAM" id="Phobius"/>
    </source>
</evidence>
<evidence type="ECO:0000256" key="4">
    <source>
        <dbReference type="ARBA" id="ARBA00022475"/>
    </source>
</evidence>
<dbReference type="PRINTS" id="PR00253">
    <property type="entry name" value="GABAARECEPTR"/>
</dbReference>
<keyword evidence="15" id="KW-1185">Reference proteome</keyword>
<keyword evidence="4" id="KW-1003">Cell membrane</keyword>
<keyword evidence="5 11" id="KW-0812">Transmembrane</keyword>
<proteinExistence type="predicted"/>
<dbReference type="Pfam" id="PF02932">
    <property type="entry name" value="Neur_chan_memb"/>
    <property type="match status" value="1"/>
</dbReference>
<feature type="domain" description="Neurotransmitter-gated ion-channel ligand-binding" evidence="12">
    <location>
        <begin position="75"/>
        <end position="245"/>
    </location>
</feature>
<dbReference type="Proteomes" id="UP000235965">
    <property type="component" value="Unassembled WGS sequence"/>
</dbReference>
<dbReference type="Pfam" id="PF02931">
    <property type="entry name" value="Neur_chan_LBD"/>
    <property type="match status" value="1"/>
</dbReference>
<dbReference type="InterPro" id="IPR006201">
    <property type="entry name" value="Neur_channel"/>
</dbReference>
<feature type="domain" description="Neurotransmitter-gated ion-channel transmembrane" evidence="13">
    <location>
        <begin position="255"/>
        <end position="409"/>
    </location>
</feature>
<evidence type="ECO:0008006" key="16">
    <source>
        <dbReference type="Google" id="ProtNLM"/>
    </source>
</evidence>
<keyword evidence="3" id="KW-0813">Transport</keyword>
<dbReference type="InterPro" id="IPR006028">
    <property type="entry name" value="GABAA/Glycine_rcpt"/>
</dbReference>
<dbReference type="InterPro" id="IPR006029">
    <property type="entry name" value="Neurotrans-gated_channel_TM"/>
</dbReference>
<reference evidence="14 15" key="1">
    <citation type="submission" date="2017-12" db="EMBL/GenBank/DDBJ databases">
        <title>Hemimetabolous genomes reveal molecular basis of termite eusociality.</title>
        <authorList>
            <person name="Harrison M.C."/>
            <person name="Jongepier E."/>
            <person name="Robertson H.M."/>
            <person name="Arning N."/>
            <person name="Bitard-Feildel T."/>
            <person name="Chao H."/>
            <person name="Childers C.P."/>
            <person name="Dinh H."/>
            <person name="Doddapaneni H."/>
            <person name="Dugan S."/>
            <person name="Gowin J."/>
            <person name="Greiner C."/>
            <person name="Han Y."/>
            <person name="Hu H."/>
            <person name="Hughes D.S.T."/>
            <person name="Huylmans A.-K."/>
            <person name="Kemena C."/>
            <person name="Kremer L.P.M."/>
            <person name="Lee S.L."/>
            <person name="Lopez-Ezquerra A."/>
            <person name="Mallet L."/>
            <person name="Monroy-Kuhn J.M."/>
            <person name="Moser A."/>
            <person name="Murali S.C."/>
            <person name="Muzny D.M."/>
            <person name="Otani S."/>
            <person name="Piulachs M.-D."/>
            <person name="Poelchau M."/>
            <person name="Qu J."/>
            <person name="Schaub F."/>
            <person name="Wada-Katsumata A."/>
            <person name="Worley K.C."/>
            <person name="Xie Q."/>
            <person name="Ylla G."/>
            <person name="Poulsen M."/>
            <person name="Gibbs R.A."/>
            <person name="Schal C."/>
            <person name="Richards S."/>
            <person name="Belles X."/>
            <person name="Korb J."/>
            <person name="Bornberg-Bauer E."/>
        </authorList>
    </citation>
    <scope>NUCLEOTIDE SEQUENCE [LARGE SCALE GENOMIC DNA]</scope>
    <source>
        <tissue evidence="14">Whole body</tissue>
    </source>
</reference>
<dbReference type="PROSITE" id="PS00236">
    <property type="entry name" value="NEUROTR_ION_CHANNEL"/>
    <property type="match status" value="1"/>
</dbReference>
<organism evidence="14 15">
    <name type="scientific">Cryptotermes secundus</name>
    <dbReference type="NCBI Taxonomy" id="105785"/>
    <lineage>
        <taxon>Eukaryota</taxon>
        <taxon>Metazoa</taxon>
        <taxon>Ecdysozoa</taxon>
        <taxon>Arthropoda</taxon>
        <taxon>Hexapoda</taxon>
        <taxon>Insecta</taxon>
        <taxon>Pterygota</taxon>
        <taxon>Neoptera</taxon>
        <taxon>Polyneoptera</taxon>
        <taxon>Dictyoptera</taxon>
        <taxon>Blattodea</taxon>
        <taxon>Blattoidea</taxon>
        <taxon>Termitoidae</taxon>
        <taxon>Kalotermitidae</taxon>
        <taxon>Cryptotermitinae</taxon>
        <taxon>Cryptotermes</taxon>
    </lineage>
</organism>
<evidence type="ECO:0000256" key="9">
    <source>
        <dbReference type="ARBA" id="ARBA00023136"/>
    </source>
</evidence>
<evidence type="ECO:0000256" key="1">
    <source>
        <dbReference type="ARBA" id="ARBA00004141"/>
    </source>
</evidence>
<protein>
    <recommendedName>
        <fullName evidence="16">Neurotransmitter-gated ion-channel ligand-binding domain-containing protein</fullName>
    </recommendedName>
</protein>
<gene>
    <name evidence="14" type="ORF">B7P43_G12558</name>
</gene>
<dbReference type="STRING" id="105785.A0A2J7QMC3"/>
<evidence type="ECO:0000256" key="2">
    <source>
        <dbReference type="ARBA" id="ARBA00004236"/>
    </source>
</evidence>
<keyword evidence="10" id="KW-0407">Ion channel</keyword>
<dbReference type="SUPFAM" id="SSF63712">
    <property type="entry name" value="Nicotinic receptor ligand binding domain-like"/>
    <property type="match status" value="1"/>
</dbReference>
<dbReference type="Gene3D" id="1.20.58.390">
    <property type="entry name" value="Neurotransmitter-gated ion-channel transmembrane domain"/>
    <property type="match status" value="1"/>
</dbReference>
<comment type="caution">
    <text evidence="14">The sequence shown here is derived from an EMBL/GenBank/DDBJ whole genome shotgun (WGS) entry which is preliminary data.</text>
</comment>
<dbReference type="Gene3D" id="2.70.170.10">
    <property type="entry name" value="Neurotransmitter-gated ion-channel ligand-binding domain"/>
    <property type="match status" value="1"/>
</dbReference>
<dbReference type="GO" id="GO:0005254">
    <property type="term" value="F:chloride channel activity"/>
    <property type="evidence" value="ECO:0007669"/>
    <property type="project" value="UniProtKB-ARBA"/>
</dbReference>
<evidence type="ECO:0000256" key="5">
    <source>
        <dbReference type="ARBA" id="ARBA00022692"/>
    </source>
</evidence>
<dbReference type="AlphaFoldDB" id="A0A2J7QMC3"/>
<keyword evidence="6" id="KW-0732">Signal</keyword>
<comment type="subcellular location">
    <subcellularLocation>
        <location evidence="2">Cell membrane</location>
    </subcellularLocation>
    <subcellularLocation>
        <location evidence="1">Membrane</location>
        <topology evidence="1">Multi-pass membrane protein</topology>
    </subcellularLocation>
</comment>
<dbReference type="GO" id="GO:0004888">
    <property type="term" value="F:transmembrane signaling receptor activity"/>
    <property type="evidence" value="ECO:0007669"/>
    <property type="project" value="InterPro"/>
</dbReference>
<evidence type="ECO:0000256" key="7">
    <source>
        <dbReference type="ARBA" id="ARBA00022989"/>
    </source>
</evidence>
<evidence type="ECO:0000313" key="14">
    <source>
        <dbReference type="EMBL" id="PNF29716.1"/>
    </source>
</evidence>
<dbReference type="InParanoid" id="A0A2J7QMC3"/>
<evidence type="ECO:0000313" key="15">
    <source>
        <dbReference type="Proteomes" id="UP000235965"/>
    </source>
</evidence>
<feature type="transmembrane region" description="Helical" evidence="11">
    <location>
        <begin position="250"/>
        <end position="272"/>
    </location>
</feature>
<dbReference type="GO" id="GO:0005886">
    <property type="term" value="C:plasma membrane"/>
    <property type="evidence" value="ECO:0007669"/>
    <property type="project" value="UniProtKB-SubCell"/>
</dbReference>
<keyword evidence="9 11" id="KW-0472">Membrane</keyword>
<evidence type="ECO:0000256" key="10">
    <source>
        <dbReference type="ARBA" id="ARBA00023303"/>
    </source>
</evidence>
<dbReference type="EMBL" id="NEVH01013214">
    <property type="protein sequence ID" value="PNF29716.1"/>
    <property type="molecule type" value="Genomic_DNA"/>
</dbReference>
<dbReference type="OrthoDB" id="6667051at2759"/>
<name>A0A2J7QMC3_9NEOP</name>
<evidence type="ECO:0000256" key="3">
    <source>
        <dbReference type="ARBA" id="ARBA00022448"/>
    </source>
</evidence>
<dbReference type="InterPro" id="IPR006202">
    <property type="entry name" value="Neur_chan_lig-bd"/>
</dbReference>